<organism evidence="2 3">
    <name type="scientific">Bipolaris victoriae (strain FI3)</name>
    <name type="common">Victoria blight of oats agent</name>
    <name type="synonym">Cochliobolus victoriae</name>
    <dbReference type="NCBI Taxonomy" id="930091"/>
    <lineage>
        <taxon>Eukaryota</taxon>
        <taxon>Fungi</taxon>
        <taxon>Dikarya</taxon>
        <taxon>Ascomycota</taxon>
        <taxon>Pezizomycotina</taxon>
        <taxon>Dothideomycetes</taxon>
        <taxon>Pleosporomycetidae</taxon>
        <taxon>Pleosporales</taxon>
        <taxon>Pleosporineae</taxon>
        <taxon>Pleosporaceae</taxon>
        <taxon>Bipolaris</taxon>
    </lineage>
</organism>
<gene>
    <name evidence="2" type="ORF">COCVIDRAFT_20286</name>
</gene>
<dbReference type="RefSeq" id="XP_014551453.1">
    <property type="nucleotide sequence ID" value="XM_014695967.1"/>
</dbReference>
<evidence type="ECO:0000256" key="1">
    <source>
        <dbReference type="SAM" id="MobiDB-lite"/>
    </source>
</evidence>
<protein>
    <submittedName>
        <fullName evidence="2">Uncharacterized protein</fullName>
    </submittedName>
</protein>
<dbReference type="AlphaFoldDB" id="W7E409"/>
<dbReference type="Proteomes" id="UP000054337">
    <property type="component" value="Unassembled WGS sequence"/>
</dbReference>
<feature type="region of interest" description="Disordered" evidence="1">
    <location>
        <begin position="110"/>
        <end position="144"/>
    </location>
</feature>
<accession>W7E409</accession>
<dbReference type="GeneID" id="26252508"/>
<proteinExistence type="predicted"/>
<sequence>MPVSTKKALQRMLAAPRRYKSSTTEKANVFARRQCSVRHELQFIEIGQRPQSKKTNWETSLSTEIQLKKLDKSAVRGTVGIRALPARVAASVNAATRSLATSVGAIITSSEVEESGAGSSKGSEDGKKSDGELHFEMEVDWRVR</sequence>
<evidence type="ECO:0000313" key="3">
    <source>
        <dbReference type="Proteomes" id="UP000054337"/>
    </source>
</evidence>
<reference evidence="2 3" key="1">
    <citation type="journal article" date="2013" name="PLoS Genet.">
        <title>Comparative genome structure, secondary metabolite, and effector coding capacity across Cochliobolus pathogens.</title>
        <authorList>
            <person name="Condon B.J."/>
            <person name="Leng Y."/>
            <person name="Wu D."/>
            <person name="Bushley K.E."/>
            <person name="Ohm R.A."/>
            <person name="Otillar R."/>
            <person name="Martin J."/>
            <person name="Schackwitz W."/>
            <person name="Grimwood J."/>
            <person name="MohdZainudin N."/>
            <person name="Xue C."/>
            <person name="Wang R."/>
            <person name="Manning V.A."/>
            <person name="Dhillon B."/>
            <person name="Tu Z.J."/>
            <person name="Steffenson B.J."/>
            <person name="Salamov A."/>
            <person name="Sun H."/>
            <person name="Lowry S."/>
            <person name="LaButti K."/>
            <person name="Han J."/>
            <person name="Copeland A."/>
            <person name="Lindquist E."/>
            <person name="Barry K."/>
            <person name="Schmutz J."/>
            <person name="Baker S.E."/>
            <person name="Ciuffetti L.M."/>
            <person name="Grigoriev I.V."/>
            <person name="Zhong S."/>
            <person name="Turgeon B.G."/>
        </authorList>
    </citation>
    <scope>NUCLEOTIDE SEQUENCE [LARGE SCALE GENOMIC DNA]</scope>
    <source>
        <strain evidence="2 3">FI3</strain>
    </source>
</reference>
<keyword evidence="3" id="KW-1185">Reference proteome</keyword>
<name>W7E409_BIPV3</name>
<dbReference type="EMBL" id="KI968829">
    <property type="protein sequence ID" value="EUN21889.1"/>
    <property type="molecule type" value="Genomic_DNA"/>
</dbReference>
<dbReference type="HOGENOM" id="CLU_1796125_0_0_1"/>
<feature type="compositionally biased region" description="Basic and acidic residues" evidence="1">
    <location>
        <begin position="122"/>
        <end position="144"/>
    </location>
</feature>
<evidence type="ECO:0000313" key="2">
    <source>
        <dbReference type="EMBL" id="EUN21889.1"/>
    </source>
</evidence>